<proteinExistence type="predicted"/>
<sequence>MASVRVLLTAALVVAMVGVGTANFNLYLTQAEVKRILAVFAALRTAAGGGHVRLLVQETPPDLRPLLSLTHHSSPLERNADTGGQVAV</sequence>
<accession>A0A5B7GGS6</accession>
<keyword evidence="2" id="KW-0732">Signal</keyword>
<evidence type="ECO:0000256" key="1">
    <source>
        <dbReference type="SAM" id="MobiDB-lite"/>
    </source>
</evidence>
<organism evidence="3 4">
    <name type="scientific">Portunus trituberculatus</name>
    <name type="common">Swimming crab</name>
    <name type="synonym">Neptunus trituberculatus</name>
    <dbReference type="NCBI Taxonomy" id="210409"/>
    <lineage>
        <taxon>Eukaryota</taxon>
        <taxon>Metazoa</taxon>
        <taxon>Ecdysozoa</taxon>
        <taxon>Arthropoda</taxon>
        <taxon>Crustacea</taxon>
        <taxon>Multicrustacea</taxon>
        <taxon>Malacostraca</taxon>
        <taxon>Eumalacostraca</taxon>
        <taxon>Eucarida</taxon>
        <taxon>Decapoda</taxon>
        <taxon>Pleocyemata</taxon>
        <taxon>Brachyura</taxon>
        <taxon>Eubrachyura</taxon>
        <taxon>Portunoidea</taxon>
        <taxon>Portunidae</taxon>
        <taxon>Portuninae</taxon>
        <taxon>Portunus</taxon>
    </lineage>
</organism>
<keyword evidence="4" id="KW-1185">Reference proteome</keyword>
<feature type="chain" id="PRO_5022990754" evidence="2">
    <location>
        <begin position="23"/>
        <end position="88"/>
    </location>
</feature>
<comment type="caution">
    <text evidence="3">The sequence shown here is derived from an EMBL/GenBank/DDBJ whole genome shotgun (WGS) entry which is preliminary data.</text>
</comment>
<protein>
    <submittedName>
        <fullName evidence="3">Uncharacterized protein</fullName>
    </submittedName>
</protein>
<feature type="region of interest" description="Disordered" evidence="1">
    <location>
        <begin position="68"/>
        <end position="88"/>
    </location>
</feature>
<evidence type="ECO:0000256" key="2">
    <source>
        <dbReference type="SAM" id="SignalP"/>
    </source>
</evidence>
<reference evidence="3 4" key="1">
    <citation type="submission" date="2019-05" db="EMBL/GenBank/DDBJ databases">
        <title>Another draft genome of Portunus trituberculatus and its Hox gene families provides insights of decapod evolution.</title>
        <authorList>
            <person name="Jeong J.-H."/>
            <person name="Song I."/>
            <person name="Kim S."/>
            <person name="Choi T."/>
            <person name="Kim D."/>
            <person name="Ryu S."/>
            <person name="Kim W."/>
        </authorList>
    </citation>
    <scope>NUCLEOTIDE SEQUENCE [LARGE SCALE GENOMIC DNA]</scope>
    <source>
        <tissue evidence="3">Muscle</tissue>
    </source>
</reference>
<evidence type="ECO:0000313" key="4">
    <source>
        <dbReference type="Proteomes" id="UP000324222"/>
    </source>
</evidence>
<dbReference type="AlphaFoldDB" id="A0A5B7GGS6"/>
<name>A0A5B7GGS6_PORTR</name>
<dbReference type="EMBL" id="VSRR010013833">
    <property type="protein sequence ID" value="MPC56288.1"/>
    <property type="molecule type" value="Genomic_DNA"/>
</dbReference>
<feature type="signal peptide" evidence="2">
    <location>
        <begin position="1"/>
        <end position="22"/>
    </location>
</feature>
<gene>
    <name evidence="3" type="ORF">E2C01_050241</name>
</gene>
<evidence type="ECO:0000313" key="3">
    <source>
        <dbReference type="EMBL" id="MPC56288.1"/>
    </source>
</evidence>
<dbReference type="Proteomes" id="UP000324222">
    <property type="component" value="Unassembled WGS sequence"/>
</dbReference>